<dbReference type="EMBL" id="JADCNM010000002">
    <property type="protein sequence ID" value="KAG0493469.1"/>
    <property type="molecule type" value="Genomic_DNA"/>
</dbReference>
<evidence type="ECO:0000313" key="1">
    <source>
        <dbReference type="EMBL" id="KAG0493469.1"/>
    </source>
</evidence>
<dbReference type="AlphaFoldDB" id="A0A835RQE7"/>
<organism evidence="1 2">
    <name type="scientific">Vanilla planifolia</name>
    <name type="common">Vanilla</name>
    <dbReference type="NCBI Taxonomy" id="51239"/>
    <lineage>
        <taxon>Eukaryota</taxon>
        <taxon>Viridiplantae</taxon>
        <taxon>Streptophyta</taxon>
        <taxon>Embryophyta</taxon>
        <taxon>Tracheophyta</taxon>
        <taxon>Spermatophyta</taxon>
        <taxon>Magnoliopsida</taxon>
        <taxon>Liliopsida</taxon>
        <taxon>Asparagales</taxon>
        <taxon>Orchidaceae</taxon>
        <taxon>Vanilloideae</taxon>
        <taxon>Vanilleae</taxon>
        <taxon>Vanilla</taxon>
    </lineage>
</organism>
<dbReference type="Pfam" id="PF25360">
    <property type="entry name" value="TPR_ATM"/>
    <property type="match status" value="1"/>
</dbReference>
<dbReference type="InterPro" id="IPR038980">
    <property type="entry name" value="ATM_plant"/>
</dbReference>
<accession>A0A835RQE7</accession>
<sequence length="242" mass="27214">MALGENFSLLGSLVEKVSEIGLPFLAGRVKLIDCICNFVLLEPRIAQILIGRLLGMLSDLDYRVRLFLARRLGILFLTWDGHNELFHDICSNFGVELVRASNEVLDLGVQSVLSIETAVITLAHLAYFSEKVEVKYDSRTKYLEELLGSILARWIDCEVSLTDYWRGNIQSLELISEVAKQPLPLLVKEFFVPIFAVCMAVYCNGKDDEGNSGKVLRESILQIAKISELERDDLIKKNMAST</sequence>
<evidence type="ECO:0000313" key="2">
    <source>
        <dbReference type="Proteomes" id="UP000639772"/>
    </source>
</evidence>
<dbReference type="PANTHER" id="PTHR37079">
    <property type="entry name" value="SERINE/THREONINE-PROTEIN KINASE ATM"/>
    <property type="match status" value="1"/>
</dbReference>
<comment type="caution">
    <text evidence="1">The sequence shown here is derived from an EMBL/GenBank/DDBJ whole genome shotgun (WGS) entry which is preliminary data.</text>
</comment>
<dbReference type="InterPro" id="IPR057445">
    <property type="entry name" value="ATM_TPR"/>
</dbReference>
<dbReference type="GO" id="GO:0004674">
    <property type="term" value="F:protein serine/threonine kinase activity"/>
    <property type="evidence" value="ECO:0007669"/>
    <property type="project" value="InterPro"/>
</dbReference>
<gene>
    <name evidence="1" type="ORF">HPP92_004463</name>
</gene>
<name>A0A835RQE7_VANPL</name>
<dbReference type="PANTHER" id="PTHR37079:SF4">
    <property type="entry name" value="SERINE_THREONINE-PROTEIN KINASE ATM"/>
    <property type="match status" value="1"/>
</dbReference>
<dbReference type="GO" id="GO:0006974">
    <property type="term" value="P:DNA damage response"/>
    <property type="evidence" value="ECO:0007669"/>
    <property type="project" value="InterPro"/>
</dbReference>
<reference evidence="1 2" key="1">
    <citation type="journal article" date="2020" name="Nat. Food">
        <title>A phased Vanilla planifolia genome enables genetic improvement of flavour and production.</title>
        <authorList>
            <person name="Hasing T."/>
            <person name="Tang H."/>
            <person name="Brym M."/>
            <person name="Khazi F."/>
            <person name="Huang T."/>
            <person name="Chambers A.H."/>
        </authorList>
    </citation>
    <scope>NUCLEOTIDE SEQUENCE [LARGE SCALE GENOMIC DNA]</scope>
    <source>
        <tissue evidence="1">Leaf</tissue>
    </source>
</reference>
<dbReference type="OrthoDB" id="381190at2759"/>
<proteinExistence type="predicted"/>
<protein>
    <submittedName>
        <fullName evidence="1">Uncharacterized protein</fullName>
    </submittedName>
</protein>
<dbReference type="Proteomes" id="UP000639772">
    <property type="component" value="Unassembled WGS sequence"/>
</dbReference>